<evidence type="ECO:0000256" key="11">
    <source>
        <dbReference type="ARBA" id="ARBA00023303"/>
    </source>
</evidence>
<name>A0A8X6GWB7_TRICU</name>
<evidence type="ECO:0000256" key="8">
    <source>
        <dbReference type="ARBA" id="ARBA00023170"/>
    </source>
</evidence>
<evidence type="ECO:0000256" key="10">
    <source>
        <dbReference type="ARBA" id="ARBA00023286"/>
    </source>
</evidence>
<dbReference type="InterPro" id="IPR038050">
    <property type="entry name" value="Neuro_actylchol_rec"/>
</dbReference>
<keyword evidence="6 13" id="KW-0406">Ion transport</keyword>
<sequence length="293" mass="32397">MSNYDSAVRPSLSVAQPVAVAFRFSLLALLSMDERHGVVTTSCRITQNWNDVHLRWNASDFGGVTTVRIPAAQIWRPDVILRNNADPSTPSNIGEEHAVLKSSGDITWTSHVLLKSACTLDLRFFPFDFHLCHLNFTSWSYDIQQVTLTAERVDLSNFHPNPEFHLEDVLLSPGGGRALAFSLIVRRRPGPPLLRHVLPCFVVTALAALTFLVPPASGERVTLAVGCLLALLLVSVATGGGPRASAPQLPLLGTLRRVIMVLCKSVHKSPKIFFFVLMAPYMKIKEFTLRFFI</sequence>
<dbReference type="GO" id="GO:0004888">
    <property type="term" value="F:transmembrane signaling receptor activity"/>
    <property type="evidence" value="ECO:0007669"/>
    <property type="project" value="InterPro"/>
</dbReference>
<dbReference type="InterPro" id="IPR018000">
    <property type="entry name" value="Neurotransmitter_ion_chnl_CS"/>
</dbReference>
<keyword evidence="7" id="KW-0472">Membrane</keyword>
<dbReference type="SUPFAM" id="SSF90112">
    <property type="entry name" value="Neurotransmitter-gated ion-channel transmembrane pore"/>
    <property type="match status" value="1"/>
</dbReference>
<organism evidence="15 16">
    <name type="scientific">Trichonephila clavata</name>
    <name type="common">Joro spider</name>
    <name type="synonym">Nephila clavata</name>
    <dbReference type="NCBI Taxonomy" id="2740835"/>
    <lineage>
        <taxon>Eukaryota</taxon>
        <taxon>Metazoa</taxon>
        <taxon>Ecdysozoa</taxon>
        <taxon>Arthropoda</taxon>
        <taxon>Chelicerata</taxon>
        <taxon>Arachnida</taxon>
        <taxon>Araneae</taxon>
        <taxon>Araneomorphae</taxon>
        <taxon>Entelegynae</taxon>
        <taxon>Araneoidea</taxon>
        <taxon>Nephilidae</taxon>
        <taxon>Trichonephila</taxon>
    </lineage>
</organism>
<comment type="subcellular location">
    <subcellularLocation>
        <location evidence="12">Postsynaptic cell membrane</location>
        <topology evidence="12">Multi-pass membrane protein</topology>
    </subcellularLocation>
</comment>
<keyword evidence="5" id="KW-0770">Synapse</keyword>
<evidence type="ECO:0000313" key="16">
    <source>
        <dbReference type="Proteomes" id="UP000887116"/>
    </source>
</evidence>
<dbReference type="Gene3D" id="1.20.58.390">
    <property type="entry name" value="Neurotransmitter-gated ion-channel transmembrane domain"/>
    <property type="match status" value="1"/>
</dbReference>
<keyword evidence="4" id="KW-1133">Transmembrane helix</keyword>
<evidence type="ECO:0000256" key="2">
    <source>
        <dbReference type="ARBA" id="ARBA00022475"/>
    </source>
</evidence>
<dbReference type="InterPro" id="IPR002394">
    <property type="entry name" value="Nicotinic_acetylcholine_rcpt"/>
</dbReference>
<feature type="domain" description="Neurotransmitter-gated ion-channel ligand-binding" evidence="14">
    <location>
        <begin position="1"/>
        <end position="169"/>
    </location>
</feature>
<dbReference type="InterPro" id="IPR006202">
    <property type="entry name" value="Neur_chan_lig-bd"/>
</dbReference>
<dbReference type="InterPro" id="IPR036719">
    <property type="entry name" value="Neuro-gated_channel_TM_sf"/>
</dbReference>
<evidence type="ECO:0000256" key="5">
    <source>
        <dbReference type="ARBA" id="ARBA00023018"/>
    </source>
</evidence>
<accession>A0A8X6GWB7</accession>
<evidence type="ECO:0000259" key="14">
    <source>
        <dbReference type="Pfam" id="PF02931"/>
    </source>
</evidence>
<dbReference type="PRINTS" id="PR00254">
    <property type="entry name" value="NICOTINICR"/>
</dbReference>
<dbReference type="Proteomes" id="UP000887116">
    <property type="component" value="Unassembled WGS sequence"/>
</dbReference>
<dbReference type="GO" id="GO:0022848">
    <property type="term" value="F:acetylcholine-gated monoatomic cation-selective channel activity"/>
    <property type="evidence" value="ECO:0007669"/>
    <property type="project" value="InterPro"/>
</dbReference>
<dbReference type="FunFam" id="2.70.170.10:FF:000028">
    <property type="entry name" value="AcetylCholine Receptor"/>
    <property type="match status" value="1"/>
</dbReference>
<keyword evidence="9" id="KW-0628">Postsynaptic cell membrane</keyword>
<dbReference type="InterPro" id="IPR036734">
    <property type="entry name" value="Neur_chan_lig-bd_sf"/>
</dbReference>
<reference evidence="15" key="1">
    <citation type="submission" date="2020-07" db="EMBL/GenBank/DDBJ databases">
        <title>Multicomponent nature underlies the extraordinary mechanical properties of spider dragline silk.</title>
        <authorList>
            <person name="Kono N."/>
            <person name="Nakamura H."/>
            <person name="Mori M."/>
            <person name="Yoshida Y."/>
            <person name="Ohtoshi R."/>
            <person name="Malay A.D."/>
            <person name="Moran D.A.P."/>
            <person name="Tomita M."/>
            <person name="Numata K."/>
            <person name="Arakawa K."/>
        </authorList>
    </citation>
    <scope>NUCLEOTIDE SEQUENCE</scope>
</reference>
<evidence type="ECO:0000256" key="6">
    <source>
        <dbReference type="ARBA" id="ARBA00023065"/>
    </source>
</evidence>
<evidence type="ECO:0000256" key="12">
    <source>
        <dbReference type="ARBA" id="ARBA00034104"/>
    </source>
</evidence>
<evidence type="ECO:0000256" key="13">
    <source>
        <dbReference type="RuleBase" id="RU000687"/>
    </source>
</evidence>
<keyword evidence="3" id="KW-0812">Transmembrane</keyword>
<comment type="caution">
    <text evidence="15">The sequence shown here is derived from an EMBL/GenBank/DDBJ whole genome shotgun (WGS) entry which is preliminary data.</text>
</comment>
<evidence type="ECO:0000256" key="4">
    <source>
        <dbReference type="ARBA" id="ARBA00022989"/>
    </source>
</evidence>
<dbReference type="Gene3D" id="2.70.170.10">
    <property type="entry name" value="Neurotransmitter-gated ion-channel ligand-binding domain"/>
    <property type="match status" value="1"/>
</dbReference>
<keyword evidence="16" id="KW-1185">Reference proteome</keyword>
<dbReference type="GO" id="GO:0045211">
    <property type="term" value="C:postsynaptic membrane"/>
    <property type="evidence" value="ECO:0007669"/>
    <property type="project" value="UniProtKB-SubCell"/>
</dbReference>
<evidence type="ECO:0000256" key="1">
    <source>
        <dbReference type="ARBA" id="ARBA00022448"/>
    </source>
</evidence>
<dbReference type="SUPFAM" id="SSF63712">
    <property type="entry name" value="Nicotinic receptor ligand binding domain-like"/>
    <property type="match status" value="1"/>
</dbReference>
<dbReference type="PROSITE" id="PS00236">
    <property type="entry name" value="NEUROTR_ION_CHANNEL"/>
    <property type="match status" value="1"/>
</dbReference>
<evidence type="ECO:0000256" key="9">
    <source>
        <dbReference type="ARBA" id="ARBA00023257"/>
    </source>
</evidence>
<dbReference type="Pfam" id="PF02931">
    <property type="entry name" value="Neur_chan_LBD"/>
    <property type="match status" value="1"/>
</dbReference>
<keyword evidence="10" id="KW-1071">Ligand-gated ion channel</keyword>
<dbReference type="PRINTS" id="PR00252">
    <property type="entry name" value="NRIONCHANNEL"/>
</dbReference>
<dbReference type="EMBL" id="BMAO01036719">
    <property type="protein sequence ID" value="GFR12661.1"/>
    <property type="molecule type" value="Genomic_DNA"/>
</dbReference>
<evidence type="ECO:0000256" key="7">
    <source>
        <dbReference type="ARBA" id="ARBA00023136"/>
    </source>
</evidence>
<dbReference type="PANTHER" id="PTHR18945">
    <property type="entry name" value="NEUROTRANSMITTER GATED ION CHANNEL"/>
    <property type="match status" value="1"/>
</dbReference>
<dbReference type="AlphaFoldDB" id="A0A8X6GWB7"/>
<keyword evidence="1 13" id="KW-0813">Transport</keyword>
<gene>
    <name evidence="15" type="primary">CHRNA10</name>
    <name evidence="15" type="ORF">TNCT_392141</name>
</gene>
<keyword evidence="8 15" id="KW-0675">Receptor</keyword>
<keyword evidence="2" id="KW-1003">Cell membrane</keyword>
<comment type="similarity">
    <text evidence="13">Belongs to the ligand-gated ion channel (TC 1.A.9) family.</text>
</comment>
<dbReference type="InterPro" id="IPR006201">
    <property type="entry name" value="Neur_channel"/>
</dbReference>
<proteinExistence type="inferred from homology"/>
<evidence type="ECO:0000313" key="15">
    <source>
        <dbReference type="EMBL" id="GFR12661.1"/>
    </source>
</evidence>
<dbReference type="OrthoDB" id="6426016at2759"/>
<evidence type="ECO:0000256" key="3">
    <source>
        <dbReference type="ARBA" id="ARBA00022692"/>
    </source>
</evidence>
<protein>
    <submittedName>
        <fullName evidence="15">Neuronal acetylcholine receptor subunit alpha-10</fullName>
    </submittedName>
</protein>
<keyword evidence="11 13" id="KW-0407">Ion channel</keyword>